<evidence type="ECO:0000313" key="12">
    <source>
        <dbReference type="EMBL" id="THH11781.1"/>
    </source>
</evidence>
<evidence type="ECO:0000256" key="6">
    <source>
        <dbReference type="ARBA" id="ARBA00023015"/>
    </source>
</evidence>
<keyword evidence="5" id="KW-0156">Chromatin regulator</keyword>
<keyword evidence="7 10" id="KW-0010">Activator</keyword>
<comment type="caution">
    <text evidence="12">The sequence shown here is derived from an EMBL/GenBank/DDBJ whole genome shotgun (WGS) entry which is preliminary data.</text>
</comment>
<dbReference type="GO" id="GO:0008270">
    <property type="term" value="F:zinc ion binding"/>
    <property type="evidence" value="ECO:0007669"/>
    <property type="project" value="UniProtKB-KW"/>
</dbReference>
<evidence type="ECO:0000256" key="9">
    <source>
        <dbReference type="ARBA" id="ARBA00023242"/>
    </source>
</evidence>
<evidence type="ECO:0000256" key="5">
    <source>
        <dbReference type="ARBA" id="ARBA00022853"/>
    </source>
</evidence>
<name>A0A4S4LK82_9AGAM</name>
<dbReference type="AlphaFoldDB" id="A0A4S4LK82"/>
<dbReference type="GO" id="GO:0005634">
    <property type="term" value="C:nucleus"/>
    <property type="evidence" value="ECO:0007669"/>
    <property type="project" value="UniProtKB-SubCell"/>
</dbReference>
<evidence type="ECO:0000256" key="10">
    <source>
        <dbReference type="RuleBase" id="RU261113"/>
    </source>
</evidence>
<keyword evidence="6" id="KW-0805">Transcription regulation</keyword>
<dbReference type="OrthoDB" id="21557at2759"/>
<comment type="similarity">
    <text evidence="10">Belongs to the SGF11 family.</text>
</comment>
<feature type="compositionally biased region" description="Acidic residues" evidence="11">
    <location>
        <begin position="370"/>
        <end position="380"/>
    </location>
</feature>
<evidence type="ECO:0000256" key="4">
    <source>
        <dbReference type="ARBA" id="ARBA00022833"/>
    </source>
</evidence>
<gene>
    <name evidence="12" type="ORF">EW145_g418</name>
</gene>
<evidence type="ECO:0000256" key="1">
    <source>
        <dbReference type="ARBA" id="ARBA00004123"/>
    </source>
</evidence>
<evidence type="ECO:0000313" key="13">
    <source>
        <dbReference type="Proteomes" id="UP000308199"/>
    </source>
</evidence>
<protein>
    <recommendedName>
        <fullName evidence="10">SAGA-associated factor 11</fullName>
    </recommendedName>
</protein>
<evidence type="ECO:0000256" key="8">
    <source>
        <dbReference type="ARBA" id="ARBA00023163"/>
    </source>
</evidence>
<evidence type="ECO:0000256" key="7">
    <source>
        <dbReference type="ARBA" id="ARBA00023159"/>
    </source>
</evidence>
<keyword evidence="2" id="KW-0479">Metal-binding</keyword>
<proteinExistence type="inferred from homology"/>
<evidence type="ECO:0000256" key="11">
    <source>
        <dbReference type="SAM" id="MobiDB-lite"/>
    </source>
</evidence>
<dbReference type="InterPro" id="IPR013246">
    <property type="entry name" value="SAGA_su_Sgf11"/>
</dbReference>
<organism evidence="12 13">
    <name type="scientific">Phellinidium pouzarii</name>
    <dbReference type="NCBI Taxonomy" id="167371"/>
    <lineage>
        <taxon>Eukaryota</taxon>
        <taxon>Fungi</taxon>
        <taxon>Dikarya</taxon>
        <taxon>Basidiomycota</taxon>
        <taxon>Agaricomycotina</taxon>
        <taxon>Agaricomycetes</taxon>
        <taxon>Hymenochaetales</taxon>
        <taxon>Hymenochaetaceae</taxon>
        <taxon>Phellinidium</taxon>
    </lineage>
</organism>
<keyword evidence="4" id="KW-0862">Zinc</keyword>
<dbReference type="GO" id="GO:0070461">
    <property type="term" value="C:SAGA-type complex"/>
    <property type="evidence" value="ECO:0007669"/>
    <property type="project" value="UniProtKB-ARBA"/>
</dbReference>
<feature type="region of interest" description="Disordered" evidence="11">
    <location>
        <begin position="58"/>
        <end position="97"/>
    </location>
</feature>
<feature type="compositionally biased region" description="Low complexity" evidence="11">
    <location>
        <begin position="204"/>
        <end position="230"/>
    </location>
</feature>
<comment type="subcellular location">
    <subcellularLocation>
        <location evidence="1 10">Nucleus</location>
    </subcellularLocation>
</comment>
<evidence type="ECO:0000256" key="3">
    <source>
        <dbReference type="ARBA" id="ARBA00022771"/>
    </source>
</evidence>
<dbReference type="Pfam" id="PF08209">
    <property type="entry name" value="Sgf11"/>
    <property type="match status" value="1"/>
</dbReference>
<dbReference type="Gene3D" id="3.30.160.60">
    <property type="entry name" value="Classic Zinc Finger"/>
    <property type="match status" value="1"/>
</dbReference>
<dbReference type="EMBL" id="SGPK01000008">
    <property type="protein sequence ID" value="THH11781.1"/>
    <property type="molecule type" value="Genomic_DNA"/>
</dbReference>
<feature type="compositionally biased region" description="Polar residues" evidence="11">
    <location>
        <begin position="83"/>
        <end position="97"/>
    </location>
</feature>
<feature type="compositionally biased region" description="Polar residues" evidence="11">
    <location>
        <begin position="135"/>
        <end position="151"/>
    </location>
</feature>
<feature type="compositionally biased region" description="Pro residues" evidence="11">
    <location>
        <begin position="333"/>
        <end position="343"/>
    </location>
</feature>
<dbReference type="GO" id="GO:0006325">
    <property type="term" value="P:chromatin organization"/>
    <property type="evidence" value="ECO:0007669"/>
    <property type="project" value="UniProtKB-KW"/>
</dbReference>
<dbReference type="Proteomes" id="UP000308199">
    <property type="component" value="Unassembled WGS sequence"/>
</dbReference>
<keyword evidence="13" id="KW-1185">Reference proteome</keyword>
<feature type="compositionally biased region" description="Polar residues" evidence="11">
    <location>
        <begin position="310"/>
        <end position="319"/>
    </location>
</feature>
<feature type="region of interest" description="Disordered" evidence="11">
    <location>
        <begin position="134"/>
        <end position="380"/>
    </location>
</feature>
<evidence type="ECO:0000256" key="2">
    <source>
        <dbReference type="ARBA" id="ARBA00022723"/>
    </source>
</evidence>
<keyword evidence="8" id="KW-0804">Transcription</keyword>
<sequence>MTRADKDAALADLSSRILSEMLGEIVMDTTLQAYKEERRSSSICRVCNTRCGQVHAHSATAPVPGSSRAASPPPINADGFSLTGASTPGGSNKTDGNVNLDCVNCQRPVASNRYAQHLATCLGVGIGVRRGAQRNAVTKTKSSANGRSTSPYVDEVMDESRTAKGKIRAKAKSAGSLDDDPNGGQKRPRTPQPSPLKKQKKGKGPPSSVPVPTTVSGTGPPRLGRRLAPPGSNPRPSSRLRGTPTPSVASLVSKNSRSRSPSAQTDSSDAEVDSAVEAGSHSSVIGALSPSLPAAESIGRGQVKGRSKAGSLSNGSVTGNAKAKKVTGTGPPVKKPPPPPPTPVQRLPSPKTLLPPAPIRRPESNYLIDIEGDETGSDTD</sequence>
<feature type="compositionally biased region" description="Polar residues" evidence="11">
    <location>
        <begin position="244"/>
        <end position="267"/>
    </location>
</feature>
<keyword evidence="9" id="KW-0539">Nucleus</keyword>
<keyword evidence="3" id="KW-0863">Zinc-finger</keyword>
<accession>A0A4S4LK82</accession>
<reference evidence="12 13" key="1">
    <citation type="submission" date="2019-02" db="EMBL/GenBank/DDBJ databases">
        <title>Genome sequencing of the rare red list fungi Phellinidium pouzarii.</title>
        <authorList>
            <person name="Buettner E."/>
            <person name="Kellner H."/>
        </authorList>
    </citation>
    <scope>NUCLEOTIDE SEQUENCE [LARGE SCALE GENOMIC DNA]</scope>
    <source>
        <strain evidence="12 13">DSM 108285</strain>
    </source>
</reference>